<evidence type="ECO:0000313" key="1">
    <source>
        <dbReference type="EMBL" id="ACQ69412.1"/>
    </source>
</evidence>
<proteinExistence type="predicted"/>
<dbReference type="InterPro" id="IPR051454">
    <property type="entry name" value="RNA/ubiquinone_mod_enzymes"/>
</dbReference>
<keyword evidence="2" id="KW-1185">Reference proteome</keyword>
<dbReference type="AlphaFoldDB" id="C4L3B4"/>
<dbReference type="PANTHER" id="PTHR30217:SF12">
    <property type="entry name" value="U32 FAMILY PEPTIDASE"/>
    <property type="match status" value="1"/>
</dbReference>
<gene>
    <name evidence="1" type="ordered locus">EAT1b_0480</name>
</gene>
<dbReference type="Proteomes" id="UP000000716">
    <property type="component" value="Chromosome"/>
</dbReference>
<dbReference type="InterPro" id="IPR001539">
    <property type="entry name" value="Peptidase_U32"/>
</dbReference>
<dbReference type="STRING" id="360911.EAT1b_0480"/>
<sequence length="300" mass="34292">MMIQLVTTAQSVDQAEALIKAGADRLYIGNSRFGLRQKGDWTIDAVREVTQLAHRYGKEVTVAVNNLMHNDHIEELTDYLQTLKTIGVDDVTAGDPGAIRLIRQAKIPYWYDAQTLVTSAKQIQFWGKREAIGAVVAREVTIEELVLIQQQIGLPVEVQVYGPTCIHHSKRPLVTNYFNELGRPVEEAKQREFYMSEPADTTSRYPIYEDENGTHIFSEDLTLMGQLPTLVKNGLHTWKLDGWHAGAKFVEIVQLFTYARTNLLNGRFDRMEMEQRLHELQPKAFRLGTGLWLRKPEEIK</sequence>
<dbReference type="EMBL" id="CP001615">
    <property type="protein sequence ID" value="ACQ69412.1"/>
    <property type="molecule type" value="Genomic_DNA"/>
</dbReference>
<name>C4L3B4_EXISA</name>
<evidence type="ECO:0000313" key="2">
    <source>
        <dbReference type="Proteomes" id="UP000000716"/>
    </source>
</evidence>
<dbReference type="PANTHER" id="PTHR30217">
    <property type="entry name" value="PEPTIDASE U32 FAMILY"/>
    <property type="match status" value="1"/>
</dbReference>
<dbReference type="KEGG" id="eat:EAT1b_0480"/>
<organism evidence="1 2">
    <name type="scientific">Exiguobacterium sp. (strain ATCC BAA-1283 / AT1b)</name>
    <dbReference type="NCBI Taxonomy" id="360911"/>
    <lineage>
        <taxon>Bacteria</taxon>
        <taxon>Bacillati</taxon>
        <taxon>Bacillota</taxon>
        <taxon>Bacilli</taxon>
        <taxon>Bacillales</taxon>
        <taxon>Bacillales Family XII. Incertae Sedis</taxon>
        <taxon>Exiguobacterium</taxon>
    </lineage>
</organism>
<accession>C4L3B4</accession>
<dbReference type="HOGENOM" id="CLU_011540_1_1_9"/>
<dbReference type="eggNOG" id="COG0826">
    <property type="taxonomic scope" value="Bacteria"/>
</dbReference>
<protein>
    <submittedName>
        <fullName evidence="1">Peptidase U32</fullName>
    </submittedName>
</protein>
<reference evidence="1 2" key="1">
    <citation type="journal article" date="2011" name="J. Bacteriol.">
        <title>Complete genome sequence of the Thermophilic Bacterium Exiguobacterium sp. AT1b.</title>
        <authorList>
            <person name="Vishnivetskaya T.A."/>
            <person name="Lucas S."/>
            <person name="Copeland A."/>
            <person name="Lapidus A."/>
            <person name="Glavina Del Rio T."/>
            <person name="Dalin E."/>
            <person name="Tice H."/>
            <person name="Bruce D.C."/>
            <person name="Goodwin L.A."/>
            <person name="Pitluck S."/>
            <person name="Saunders E."/>
            <person name="Brettin T."/>
            <person name="Detter C."/>
            <person name="Han C."/>
            <person name="Larimer F."/>
            <person name="Land M.L."/>
            <person name="Hauser L.J."/>
            <person name="Kyrpides N.C."/>
            <person name="Ovchinnikova G."/>
            <person name="Kathariou S."/>
            <person name="Ramaley R.F."/>
            <person name="Rodrigues D.F."/>
            <person name="Hendrix C."/>
            <person name="Richardson P."/>
            <person name="Tiedje J.M."/>
        </authorList>
    </citation>
    <scope>NUCLEOTIDE SEQUENCE [LARGE SCALE GENOMIC DNA]</scope>
    <source>
        <strain evidence="2">ATCC BAA-1283 / AT1b</strain>
    </source>
</reference>
<dbReference type="Pfam" id="PF01136">
    <property type="entry name" value="Peptidase_U32"/>
    <property type="match status" value="1"/>
</dbReference>
<dbReference type="OrthoDB" id="9807498at2"/>